<dbReference type="GO" id="GO:0004497">
    <property type="term" value="F:monooxygenase activity"/>
    <property type="evidence" value="ECO:0007669"/>
    <property type="project" value="UniProtKB-KW"/>
</dbReference>
<keyword evidence="6" id="KW-0503">Monooxygenase</keyword>
<dbReference type="PANTHER" id="PTHR46696">
    <property type="entry name" value="P450, PUTATIVE (EUROFUNG)-RELATED"/>
    <property type="match status" value="1"/>
</dbReference>
<dbReference type="Proteomes" id="UP000438448">
    <property type="component" value="Unassembled WGS sequence"/>
</dbReference>
<gene>
    <name evidence="7" type="ORF">NRB20_58600</name>
</gene>
<evidence type="ECO:0000256" key="2">
    <source>
        <dbReference type="ARBA" id="ARBA00022617"/>
    </source>
</evidence>
<accession>A0A7K0DAN0</accession>
<proteinExistence type="inferred from homology"/>
<evidence type="ECO:0000313" key="8">
    <source>
        <dbReference type="Proteomes" id="UP000438448"/>
    </source>
</evidence>
<evidence type="ECO:0000256" key="6">
    <source>
        <dbReference type="ARBA" id="ARBA00023033"/>
    </source>
</evidence>
<evidence type="ECO:0000256" key="1">
    <source>
        <dbReference type="ARBA" id="ARBA00010617"/>
    </source>
</evidence>
<comment type="caution">
    <text evidence="7">The sequence shown here is derived from an EMBL/GenBank/DDBJ whole genome shotgun (WGS) entry which is preliminary data.</text>
</comment>
<dbReference type="InterPro" id="IPR001128">
    <property type="entry name" value="Cyt_P450"/>
</dbReference>
<keyword evidence="4 7" id="KW-0560">Oxidoreductase</keyword>
<evidence type="ECO:0000256" key="4">
    <source>
        <dbReference type="ARBA" id="ARBA00023002"/>
    </source>
</evidence>
<dbReference type="InterPro" id="IPR036396">
    <property type="entry name" value="Cyt_P450_sf"/>
</dbReference>
<dbReference type="Gene3D" id="1.10.630.10">
    <property type="entry name" value="Cytochrome P450"/>
    <property type="match status" value="1"/>
</dbReference>
<keyword evidence="5" id="KW-0408">Iron</keyword>
<keyword evidence="8" id="KW-1185">Reference proteome</keyword>
<name>A0A7K0DAN0_9NOCA</name>
<sequence length="143" mass="15727">MMDLLTHPEQAEPLRAECISPDAAVDELLRYLSPQALAGPRFAITDLEIGTHRIRAGETVLPCLASANHDPDHFADPENVDLARTSNPQLGLGNALVRTVTGALLRRLLVRWPESRITVSEKEIGWRSGFRHRGPIALPAELP</sequence>
<dbReference type="PRINTS" id="PR00359">
    <property type="entry name" value="BP450"/>
</dbReference>
<reference evidence="7 8" key="1">
    <citation type="submission" date="2019-10" db="EMBL/GenBank/DDBJ databases">
        <title>Nocardia macrotermitis sp. nov. and Nocardia aurantia sp. nov., isolated from the gut of fungus growing-termite Macrotermes natalensis.</title>
        <authorList>
            <person name="Benndorf R."/>
            <person name="Schwitalla J."/>
            <person name="Martin K."/>
            <person name="De Beer W."/>
            <person name="Kaster A.-K."/>
            <person name="Vollmers J."/>
            <person name="Poulsen M."/>
            <person name="Beemelmanns C."/>
        </authorList>
    </citation>
    <scope>NUCLEOTIDE SEQUENCE [LARGE SCALE GENOMIC DNA]</scope>
    <source>
        <strain evidence="7 8">RB20</strain>
    </source>
</reference>
<keyword evidence="3" id="KW-0479">Metal-binding</keyword>
<comment type="similarity">
    <text evidence="1">Belongs to the cytochrome P450 family.</text>
</comment>
<dbReference type="InterPro" id="IPR002397">
    <property type="entry name" value="Cyt_P450_B"/>
</dbReference>
<dbReference type="SUPFAM" id="SSF48264">
    <property type="entry name" value="Cytochrome P450"/>
    <property type="match status" value="1"/>
</dbReference>
<dbReference type="GO" id="GO:0016705">
    <property type="term" value="F:oxidoreductase activity, acting on paired donors, with incorporation or reduction of molecular oxygen"/>
    <property type="evidence" value="ECO:0007669"/>
    <property type="project" value="InterPro"/>
</dbReference>
<organism evidence="7 8">
    <name type="scientific">Nocardia macrotermitis</name>
    <dbReference type="NCBI Taxonomy" id="2585198"/>
    <lineage>
        <taxon>Bacteria</taxon>
        <taxon>Bacillati</taxon>
        <taxon>Actinomycetota</taxon>
        <taxon>Actinomycetes</taxon>
        <taxon>Mycobacteriales</taxon>
        <taxon>Nocardiaceae</taxon>
        <taxon>Nocardia</taxon>
    </lineage>
</organism>
<dbReference type="EC" id="1.14.19.69" evidence="7"/>
<dbReference type="GO" id="GO:0020037">
    <property type="term" value="F:heme binding"/>
    <property type="evidence" value="ECO:0007669"/>
    <property type="project" value="InterPro"/>
</dbReference>
<evidence type="ECO:0000256" key="3">
    <source>
        <dbReference type="ARBA" id="ARBA00022723"/>
    </source>
</evidence>
<keyword evidence="2" id="KW-0349">Heme</keyword>
<protein>
    <submittedName>
        <fullName evidence="7">Biflaviolin synthase CYP158A1</fullName>
        <ecNumber evidence="7">1.14.19.69</ecNumber>
    </submittedName>
</protein>
<dbReference type="EMBL" id="WEGK01000015">
    <property type="protein sequence ID" value="MQY22738.1"/>
    <property type="molecule type" value="Genomic_DNA"/>
</dbReference>
<dbReference type="GO" id="GO:0005506">
    <property type="term" value="F:iron ion binding"/>
    <property type="evidence" value="ECO:0007669"/>
    <property type="project" value="InterPro"/>
</dbReference>
<dbReference type="AlphaFoldDB" id="A0A7K0DAN0"/>
<dbReference type="PANTHER" id="PTHR46696:SF1">
    <property type="entry name" value="CYTOCHROME P450 YJIB-RELATED"/>
    <property type="match status" value="1"/>
</dbReference>
<evidence type="ECO:0000313" key="7">
    <source>
        <dbReference type="EMBL" id="MQY22738.1"/>
    </source>
</evidence>
<evidence type="ECO:0000256" key="5">
    <source>
        <dbReference type="ARBA" id="ARBA00023004"/>
    </source>
</evidence>
<dbReference type="Pfam" id="PF00067">
    <property type="entry name" value="p450"/>
    <property type="match status" value="1"/>
</dbReference>